<organism evidence="1 2">
    <name type="scientific">Terrabacter terrae</name>
    <dbReference type="NCBI Taxonomy" id="318434"/>
    <lineage>
        <taxon>Bacteria</taxon>
        <taxon>Bacillati</taxon>
        <taxon>Actinomycetota</taxon>
        <taxon>Actinomycetes</taxon>
        <taxon>Micrococcales</taxon>
        <taxon>Intrasporangiaceae</taxon>
        <taxon>Terrabacter</taxon>
    </lineage>
</organism>
<evidence type="ECO:0000313" key="2">
    <source>
        <dbReference type="Proteomes" id="UP001501285"/>
    </source>
</evidence>
<reference evidence="1 2" key="1">
    <citation type="journal article" date="2019" name="Int. J. Syst. Evol. Microbiol.">
        <title>The Global Catalogue of Microorganisms (GCM) 10K type strain sequencing project: providing services to taxonomists for standard genome sequencing and annotation.</title>
        <authorList>
            <consortium name="The Broad Institute Genomics Platform"/>
            <consortium name="The Broad Institute Genome Sequencing Center for Infectious Disease"/>
            <person name="Wu L."/>
            <person name="Ma J."/>
        </authorList>
    </citation>
    <scope>NUCLEOTIDE SEQUENCE [LARGE SCALE GENOMIC DNA]</scope>
    <source>
        <strain evidence="1 2">JCM 14283</strain>
    </source>
</reference>
<name>A0ABN2UHV0_9MICO</name>
<dbReference type="EMBL" id="BAAANB010000021">
    <property type="protein sequence ID" value="GAA2037530.1"/>
    <property type="molecule type" value="Genomic_DNA"/>
</dbReference>
<proteinExistence type="predicted"/>
<comment type="caution">
    <text evidence="1">The sequence shown here is derived from an EMBL/GenBank/DDBJ whole genome shotgun (WGS) entry which is preliminary data.</text>
</comment>
<accession>A0ABN2UHV0</accession>
<keyword evidence="2" id="KW-1185">Reference proteome</keyword>
<dbReference type="RefSeq" id="WP_343993078.1">
    <property type="nucleotide sequence ID" value="NZ_BAAANB010000021.1"/>
</dbReference>
<dbReference type="Proteomes" id="UP001501285">
    <property type="component" value="Unassembled WGS sequence"/>
</dbReference>
<evidence type="ECO:0000313" key="1">
    <source>
        <dbReference type="EMBL" id="GAA2037530.1"/>
    </source>
</evidence>
<sequence length="83" mass="8618">MSTATALRTLPWDNDATLYELTPPLPNGVTHVIASTTVLGNGTTGTLVLAATEDGQVAYWIPLTASLDGDASALAQLGYEVRS</sequence>
<protein>
    <submittedName>
        <fullName evidence="1">Uncharacterized protein</fullName>
    </submittedName>
</protein>
<gene>
    <name evidence="1" type="ORF">GCM10009740_31710</name>
</gene>